<feature type="domain" description="HTH cro/C1-type" evidence="1">
    <location>
        <begin position="57"/>
        <end position="111"/>
    </location>
</feature>
<dbReference type="InterPro" id="IPR001387">
    <property type="entry name" value="Cro/C1-type_HTH"/>
</dbReference>
<gene>
    <name evidence="2" type="ORF">SAMN05660337_2328</name>
</gene>
<dbReference type="Proteomes" id="UP000199053">
    <property type="component" value="Unassembled WGS sequence"/>
</dbReference>
<dbReference type="SUPFAM" id="SSF47413">
    <property type="entry name" value="lambda repressor-like DNA-binding domains"/>
    <property type="match status" value="1"/>
</dbReference>
<organism evidence="2 3">
    <name type="scientific">Maridesulfovibrio ferrireducens</name>
    <dbReference type="NCBI Taxonomy" id="246191"/>
    <lineage>
        <taxon>Bacteria</taxon>
        <taxon>Pseudomonadati</taxon>
        <taxon>Thermodesulfobacteriota</taxon>
        <taxon>Desulfovibrionia</taxon>
        <taxon>Desulfovibrionales</taxon>
        <taxon>Desulfovibrionaceae</taxon>
        <taxon>Maridesulfovibrio</taxon>
    </lineage>
</organism>
<dbReference type="Pfam" id="PF01381">
    <property type="entry name" value="HTH_3"/>
    <property type="match status" value="1"/>
</dbReference>
<dbReference type="Gene3D" id="1.10.260.40">
    <property type="entry name" value="lambda repressor-like DNA-binding domains"/>
    <property type="match status" value="1"/>
</dbReference>
<protein>
    <submittedName>
        <fullName evidence="2">Helix-turn-helix</fullName>
    </submittedName>
</protein>
<dbReference type="CDD" id="cd00093">
    <property type="entry name" value="HTH_XRE"/>
    <property type="match status" value="1"/>
</dbReference>
<dbReference type="RefSeq" id="WP_244512259.1">
    <property type="nucleotide sequence ID" value="NZ_FNGA01000003.1"/>
</dbReference>
<dbReference type="GO" id="GO:0003677">
    <property type="term" value="F:DNA binding"/>
    <property type="evidence" value="ECO:0007669"/>
    <property type="project" value="InterPro"/>
</dbReference>
<sequence length="112" mass="12748">MIKPKTKKPKKDTEDIADALKQFMQLAQYEVPEVNEDSDELLPFDEAFPEPTPAQLLRGARTRENMTQAKLATAVGIHRNSISEMERGVRNISVDMAKRLGKVLNTSYKRFI</sequence>
<reference evidence="3" key="1">
    <citation type="submission" date="2016-10" db="EMBL/GenBank/DDBJ databases">
        <authorList>
            <person name="Varghese N."/>
            <person name="Submissions S."/>
        </authorList>
    </citation>
    <scope>NUCLEOTIDE SEQUENCE [LARGE SCALE GENOMIC DNA]</scope>
    <source>
        <strain evidence="3">DSM 16995</strain>
    </source>
</reference>
<evidence type="ECO:0000259" key="1">
    <source>
        <dbReference type="PROSITE" id="PS50943"/>
    </source>
</evidence>
<dbReference type="SMART" id="SM00530">
    <property type="entry name" value="HTH_XRE"/>
    <property type="match status" value="1"/>
</dbReference>
<dbReference type="PROSITE" id="PS50943">
    <property type="entry name" value="HTH_CROC1"/>
    <property type="match status" value="1"/>
</dbReference>
<proteinExistence type="predicted"/>
<dbReference type="InterPro" id="IPR010982">
    <property type="entry name" value="Lambda_DNA-bd_dom_sf"/>
</dbReference>
<keyword evidence="3" id="KW-1185">Reference proteome</keyword>
<dbReference type="STRING" id="246191.SAMN05660337_2328"/>
<dbReference type="EMBL" id="FNGA01000003">
    <property type="protein sequence ID" value="SDL16868.1"/>
    <property type="molecule type" value="Genomic_DNA"/>
</dbReference>
<dbReference type="AlphaFoldDB" id="A0A1G9HV68"/>
<evidence type="ECO:0000313" key="2">
    <source>
        <dbReference type="EMBL" id="SDL16868.1"/>
    </source>
</evidence>
<evidence type="ECO:0000313" key="3">
    <source>
        <dbReference type="Proteomes" id="UP000199053"/>
    </source>
</evidence>
<accession>A0A1G9HV68</accession>
<name>A0A1G9HV68_9BACT</name>